<keyword evidence="2" id="KW-1185">Reference proteome</keyword>
<accession>A0A436ZQ91</accession>
<protein>
    <submittedName>
        <fullName evidence="1">Uncharacterized protein</fullName>
    </submittedName>
</protein>
<evidence type="ECO:0000313" key="1">
    <source>
        <dbReference type="EMBL" id="RVD81078.1"/>
    </source>
</evidence>
<dbReference type="EMBL" id="SAEB01000012">
    <property type="protein sequence ID" value="RVD81078.1"/>
    <property type="molecule type" value="Genomic_DNA"/>
</dbReference>
<dbReference type="GeneID" id="93591266"/>
<dbReference type="Proteomes" id="UP000283090">
    <property type="component" value="Unassembled WGS sequence"/>
</dbReference>
<gene>
    <name evidence="1" type="ORF">DFL_008955</name>
</gene>
<evidence type="ECO:0000313" key="2">
    <source>
        <dbReference type="Proteomes" id="UP000283090"/>
    </source>
</evidence>
<proteinExistence type="predicted"/>
<dbReference type="VEuPathDB" id="FungiDB:DFL_008955"/>
<comment type="caution">
    <text evidence="1">The sequence shown here is derived from an EMBL/GenBank/DDBJ whole genome shotgun (WGS) entry which is preliminary data.</text>
</comment>
<reference evidence="1 2" key="1">
    <citation type="submission" date="2019-01" db="EMBL/GenBank/DDBJ databases">
        <title>Intercellular communication is required for trap formation in the nematode-trapping fungus Duddingtonia flagrans.</title>
        <authorList>
            <person name="Youssar L."/>
            <person name="Wernet V."/>
            <person name="Hensel N."/>
            <person name="Hildebrandt H.-G."/>
            <person name="Fischer R."/>
        </authorList>
    </citation>
    <scope>NUCLEOTIDE SEQUENCE [LARGE SCALE GENOMIC DNA]</scope>
    <source>
        <strain evidence="1 2">CBS H-5679</strain>
    </source>
</reference>
<dbReference type="RefSeq" id="XP_067486622.1">
    <property type="nucleotide sequence ID" value="XM_067638766.1"/>
</dbReference>
<name>A0A436ZQ91_ARTFL</name>
<organism evidence="1 2">
    <name type="scientific">Arthrobotrys flagrans</name>
    <name type="common">Nematode-trapping fungus</name>
    <name type="synonym">Trichothecium flagrans</name>
    <dbReference type="NCBI Taxonomy" id="97331"/>
    <lineage>
        <taxon>Eukaryota</taxon>
        <taxon>Fungi</taxon>
        <taxon>Dikarya</taxon>
        <taxon>Ascomycota</taxon>
        <taxon>Pezizomycotina</taxon>
        <taxon>Orbiliomycetes</taxon>
        <taxon>Orbiliales</taxon>
        <taxon>Orbiliaceae</taxon>
        <taxon>Arthrobotrys</taxon>
    </lineage>
</organism>
<sequence>MDSISEQIESERIFDQLGEIIMADIQAIERYVCQSMEKCHNQVIRNLRFKLRHLIFERPGGAGKARKDPKYKQDVLRAVLTKGYPEVERIIKTIGSLSPESIIEMRDTMTAYAFPIVECLD</sequence>
<dbReference type="AlphaFoldDB" id="A0A436ZQ91"/>